<proteinExistence type="predicted"/>
<dbReference type="AlphaFoldDB" id="A0AAN9AFR9"/>
<dbReference type="Proteomes" id="UP001381693">
    <property type="component" value="Unassembled WGS sequence"/>
</dbReference>
<sequence length="66" mass="7333">MLLARLDLIYPYNMSPLSQHMTLGLMLLLMSKEGIAVGSLSSMWAGHISLRPTGFGSYREVDTTMQ</sequence>
<organism evidence="1 2">
    <name type="scientific">Halocaridina rubra</name>
    <name type="common">Hawaiian red shrimp</name>
    <dbReference type="NCBI Taxonomy" id="373956"/>
    <lineage>
        <taxon>Eukaryota</taxon>
        <taxon>Metazoa</taxon>
        <taxon>Ecdysozoa</taxon>
        <taxon>Arthropoda</taxon>
        <taxon>Crustacea</taxon>
        <taxon>Multicrustacea</taxon>
        <taxon>Malacostraca</taxon>
        <taxon>Eumalacostraca</taxon>
        <taxon>Eucarida</taxon>
        <taxon>Decapoda</taxon>
        <taxon>Pleocyemata</taxon>
        <taxon>Caridea</taxon>
        <taxon>Atyoidea</taxon>
        <taxon>Atyidae</taxon>
        <taxon>Halocaridina</taxon>
    </lineage>
</organism>
<evidence type="ECO:0000313" key="2">
    <source>
        <dbReference type="Proteomes" id="UP001381693"/>
    </source>
</evidence>
<reference evidence="1 2" key="1">
    <citation type="submission" date="2023-11" db="EMBL/GenBank/DDBJ databases">
        <title>Halocaridina rubra genome assembly.</title>
        <authorList>
            <person name="Smith C."/>
        </authorList>
    </citation>
    <scope>NUCLEOTIDE SEQUENCE [LARGE SCALE GENOMIC DNA]</scope>
    <source>
        <strain evidence="1">EP-1</strain>
        <tissue evidence="1">Whole</tissue>
    </source>
</reference>
<dbReference type="EMBL" id="JAXCGZ010002069">
    <property type="protein sequence ID" value="KAK7084502.1"/>
    <property type="molecule type" value="Genomic_DNA"/>
</dbReference>
<name>A0AAN9AFR9_HALRR</name>
<comment type="caution">
    <text evidence="1">The sequence shown here is derived from an EMBL/GenBank/DDBJ whole genome shotgun (WGS) entry which is preliminary data.</text>
</comment>
<keyword evidence="2" id="KW-1185">Reference proteome</keyword>
<accession>A0AAN9AFR9</accession>
<evidence type="ECO:0000313" key="1">
    <source>
        <dbReference type="EMBL" id="KAK7084502.1"/>
    </source>
</evidence>
<gene>
    <name evidence="1" type="ORF">SK128_021478</name>
</gene>
<protein>
    <submittedName>
        <fullName evidence="1">Uncharacterized protein</fullName>
    </submittedName>
</protein>